<accession>U3UB77</accession>
<dbReference type="InterPro" id="IPR043067">
    <property type="entry name" value="CcbP_b-brl"/>
</dbReference>
<dbReference type="Proteomes" id="UP000003511">
    <property type="component" value="Unassembled WGS sequence"/>
</dbReference>
<dbReference type="BioCyc" id="CBUR1055526:G10QW-1655-MONOMER"/>
<dbReference type="Gene3D" id="2.30.30.530">
    <property type="entry name" value="Calcium binding protein CcbP, beta-barrel domain"/>
    <property type="match status" value="1"/>
</dbReference>
<dbReference type="Pfam" id="PF11535">
    <property type="entry name" value="Calci_bind_CcbP"/>
    <property type="match status" value="1"/>
</dbReference>
<name>U3UB77_9BURK</name>
<reference evidence="1 2" key="2">
    <citation type="submission" date="2011-10" db="EMBL/GenBank/DDBJ databases">
        <title>Draft genome sequence of Candidatus Burkholderia kirkii.</title>
        <authorList>
            <person name="Carlier A.L."/>
            <person name="Eberl L."/>
        </authorList>
    </citation>
    <scope>NUCLEOTIDE SEQUENCE [LARGE SCALE GENOMIC DNA]</scope>
    <source>
        <strain evidence="1 2">UZHbot1</strain>
    </source>
</reference>
<sequence>MAQGYAGEAAVVSREPRARMTATRPLNAFTCMDLLDSLRQAPSAELYRRYLAIGKMRADPRRILEVRQRLHLGMAVSDIADDPLGPLSQGTIAESYGILRPSFRMAGTDVSTWRWSSTHIPQKSVRCRGTTRYYYLEEQLSFPCEANVRKAMASLPLPTGEPVSVIGLAHEDRCRIGIFVWVRWGQRDAVVPLAQIVPLNGSPRGWRSRTGTTGTTKATRSELHRVVVLPQKRTRLALMISCRNARLALSSCG</sequence>
<comment type="caution">
    <text evidence="1">The sequence shown here is derived from an EMBL/GenBank/DDBJ whole genome shotgun (WGS) entry which is preliminary data.</text>
</comment>
<gene>
    <name evidence="1" type="ORF">BKIR_c94_2848</name>
</gene>
<dbReference type="HOGENOM" id="CLU_1080462_0_0_4"/>
<organism evidence="1 2">
    <name type="scientific">Candidatus Paraburkholderia kirkii UZHbot1</name>
    <dbReference type="NCBI Taxonomy" id="1055526"/>
    <lineage>
        <taxon>Bacteria</taxon>
        <taxon>Pseudomonadati</taxon>
        <taxon>Pseudomonadota</taxon>
        <taxon>Betaproteobacteria</taxon>
        <taxon>Burkholderiales</taxon>
        <taxon>Burkholderiaceae</taxon>
        <taxon>Paraburkholderia</taxon>
    </lineage>
</organism>
<protein>
    <submittedName>
        <fullName evidence="1">WGS project CAFE00000000 data, contig bkir_c94</fullName>
    </submittedName>
</protein>
<reference evidence="1 2" key="1">
    <citation type="submission" date="2011-09" db="EMBL/GenBank/DDBJ databases">
        <authorList>
            <person name="Carlier A."/>
        </authorList>
    </citation>
    <scope>NUCLEOTIDE SEQUENCE [LARGE SCALE GENOMIC DNA]</scope>
    <source>
        <strain evidence="1 2">UZHbot1</strain>
    </source>
</reference>
<dbReference type="InterPro" id="IPR020994">
    <property type="entry name" value="Uncharacterised_Ca-bd_CcbP"/>
</dbReference>
<dbReference type="AlphaFoldDB" id="U3UB77"/>
<evidence type="ECO:0000313" key="1">
    <source>
        <dbReference type="EMBL" id="CCD41385.1"/>
    </source>
</evidence>
<proteinExistence type="predicted"/>
<dbReference type="EMBL" id="CAFE01000283">
    <property type="protein sequence ID" value="CCD41385.1"/>
    <property type="molecule type" value="Genomic_DNA"/>
</dbReference>
<keyword evidence="2" id="KW-1185">Reference proteome</keyword>
<evidence type="ECO:0000313" key="2">
    <source>
        <dbReference type="Proteomes" id="UP000003511"/>
    </source>
</evidence>